<keyword evidence="2" id="KW-0378">Hydrolase</keyword>
<sequence length="235" mass="25467">MKKVWTRLLTIVAAIVLIILISAVIWASFTYDATDAAKEMAGEEVNHGLAFGSQEAEKGVIFYQGAKVEPDAYNYLGHKLSEEGYFVFIPQMPFNLAVLSPSKATSVMEQYPDISDWYIGGHSLGGAMAASFAGDHETSIAGLFLLGAYSASDLSETNLSVLDIAGGLDGLSTPEKMAEYEDNLPSETLKVVIEEGNHANFGDYGPQKGDQVSPLIPEEQHDIVVNELEEWLANE</sequence>
<dbReference type="Proteomes" id="UP001203665">
    <property type="component" value="Unassembled WGS sequence"/>
</dbReference>
<dbReference type="InterPro" id="IPR029058">
    <property type="entry name" value="AB_hydrolase_fold"/>
</dbReference>
<dbReference type="InterPro" id="IPR029059">
    <property type="entry name" value="AB_hydrolase_5"/>
</dbReference>
<keyword evidence="3" id="KW-1185">Reference proteome</keyword>
<proteinExistence type="predicted"/>
<dbReference type="SUPFAM" id="SSF53474">
    <property type="entry name" value="alpha/beta-Hydrolases"/>
    <property type="match status" value="1"/>
</dbReference>
<evidence type="ECO:0000313" key="2">
    <source>
        <dbReference type="EMBL" id="MCM2674238.1"/>
    </source>
</evidence>
<dbReference type="RefSeq" id="WP_251603522.1">
    <property type="nucleotide sequence ID" value="NZ_JAMQJY010000001.1"/>
</dbReference>
<feature type="domain" description="Alpha/beta hydrolase fold-5" evidence="1">
    <location>
        <begin position="59"/>
        <end position="220"/>
    </location>
</feature>
<evidence type="ECO:0000313" key="3">
    <source>
        <dbReference type="Proteomes" id="UP001203665"/>
    </source>
</evidence>
<gene>
    <name evidence="2" type="ORF">NDM98_01020</name>
</gene>
<dbReference type="Pfam" id="PF12695">
    <property type="entry name" value="Abhydrolase_5"/>
    <property type="match status" value="1"/>
</dbReference>
<reference evidence="2" key="1">
    <citation type="submission" date="2022-06" db="EMBL/GenBank/DDBJ databases">
        <title>Alkalicoccobacillus porphyridii sp. nov., isolated from a marine red alga, Porphyridium purpureum and reclassification of Shouchella plakortidis and Shouchella gibsonii as Alkalicoccobacillus plakortidis comb. nov. and Alkalicoccobacillus gibsonii comb. nov.</title>
        <authorList>
            <person name="Kim K.H."/>
            <person name="Lee J.K."/>
            <person name="Han D.M."/>
            <person name="Baek J.H."/>
            <person name="Jeon C.O."/>
        </authorList>
    </citation>
    <scope>NUCLEOTIDE SEQUENCE</scope>
    <source>
        <strain evidence="2">DSM 19153</strain>
    </source>
</reference>
<comment type="caution">
    <text evidence="2">The sequence shown here is derived from an EMBL/GenBank/DDBJ whole genome shotgun (WGS) entry which is preliminary data.</text>
</comment>
<dbReference type="EMBL" id="JAMQJY010000001">
    <property type="protein sequence ID" value="MCM2674238.1"/>
    <property type="molecule type" value="Genomic_DNA"/>
</dbReference>
<dbReference type="Gene3D" id="3.40.50.1820">
    <property type="entry name" value="alpha/beta hydrolase"/>
    <property type="match status" value="1"/>
</dbReference>
<accession>A0ABT0XEA7</accession>
<protein>
    <submittedName>
        <fullName evidence="2">Alpha/beta hydrolase</fullName>
    </submittedName>
</protein>
<dbReference type="GO" id="GO:0016787">
    <property type="term" value="F:hydrolase activity"/>
    <property type="evidence" value="ECO:0007669"/>
    <property type="project" value="UniProtKB-KW"/>
</dbReference>
<organism evidence="2 3">
    <name type="scientific">Alkalicoccobacillus plakortidis</name>
    <dbReference type="NCBI Taxonomy" id="444060"/>
    <lineage>
        <taxon>Bacteria</taxon>
        <taxon>Bacillati</taxon>
        <taxon>Bacillota</taxon>
        <taxon>Bacilli</taxon>
        <taxon>Bacillales</taxon>
        <taxon>Bacillaceae</taxon>
        <taxon>Alkalicoccobacillus</taxon>
    </lineage>
</organism>
<name>A0ABT0XEA7_9BACI</name>
<evidence type="ECO:0000259" key="1">
    <source>
        <dbReference type="Pfam" id="PF12695"/>
    </source>
</evidence>